<sequence>MSQTVHLVVLVHGMWGNPDHLAEMDRIIREQRASEPGPSGEQLVTLAAKSNAEGSTYDGIDWGGERVAEEVLEEVKRLAAEDKKVTKLSVVGYSLGGLVSRYLVGILQQRGFFENVKPMNFITVATPHIGLVRFPSFRSRMFAYLGPRLLSRTGEQFYAVDKWSASGRPLLEVMADPERIFYQALSSFERICFYANAINDVTVPYLTAAVETEDIFDDYDRTGLEIEFDDKYAPIIKSYRLPDTPPPPPEKPKRFSKKWFKGLQPRVPLPPILRANFPYNMIVYALLPVLIPTFMTLAVVRLSLDSRKSRGRIRLLESDESYRERLVNLVGAMEKQIEDAVVEYMDEPVAVAHCDEPSVSGGDSAATLAPAAPGGAVAKAQKKGAELTPRQRRMAKHLNALPHFEKKLAFIDLVLNSHAIIVARDVKRFAFHARGHGVLTHLADHMVL</sequence>
<organism evidence="4 5">
    <name type="scientific">Phanerochaete sordida</name>
    <dbReference type="NCBI Taxonomy" id="48140"/>
    <lineage>
        <taxon>Eukaryota</taxon>
        <taxon>Fungi</taxon>
        <taxon>Dikarya</taxon>
        <taxon>Basidiomycota</taxon>
        <taxon>Agaricomycotina</taxon>
        <taxon>Agaricomycetes</taxon>
        <taxon>Polyporales</taxon>
        <taxon>Phanerochaetaceae</taxon>
        <taxon>Phanerochaete</taxon>
    </lineage>
</organism>
<keyword evidence="2" id="KW-0812">Transmembrane</keyword>
<evidence type="ECO:0000256" key="1">
    <source>
        <dbReference type="ARBA" id="ARBA00007920"/>
    </source>
</evidence>
<keyword evidence="2" id="KW-1133">Transmembrane helix</keyword>
<dbReference type="SUPFAM" id="SSF53474">
    <property type="entry name" value="alpha/beta-Hydrolases"/>
    <property type="match status" value="1"/>
</dbReference>
<dbReference type="InterPro" id="IPR007751">
    <property type="entry name" value="DUF676_lipase-like"/>
</dbReference>
<dbReference type="Proteomes" id="UP000703269">
    <property type="component" value="Unassembled WGS sequence"/>
</dbReference>
<evidence type="ECO:0000259" key="3">
    <source>
        <dbReference type="Pfam" id="PF05057"/>
    </source>
</evidence>
<dbReference type="InterPro" id="IPR044294">
    <property type="entry name" value="Lipase-like"/>
</dbReference>
<feature type="transmembrane region" description="Helical" evidence="2">
    <location>
        <begin position="281"/>
        <end position="304"/>
    </location>
</feature>
<name>A0A9P3LDV1_9APHY</name>
<accession>A0A9P3LDV1</accession>
<keyword evidence="5" id="KW-1185">Reference proteome</keyword>
<dbReference type="Pfam" id="PF05057">
    <property type="entry name" value="DUF676"/>
    <property type="match status" value="1"/>
</dbReference>
<comment type="caution">
    <text evidence="4">The sequence shown here is derived from an EMBL/GenBank/DDBJ whole genome shotgun (WGS) entry which is preliminary data.</text>
</comment>
<evidence type="ECO:0000256" key="2">
    <source>
        <dbReference type="SAM" id="Phobius"/>
    </source>
</evidence>
<dbReference type="OrthoDB" id="273452at2759"/>
<dbReference type="InterPro" id="IPR029058">
    <property type="entry name" value="AB_hydrolase_fold"/>
</dbReference>
<gene>
    <name evidence="4" type="ORF">PsYK624_071010</name>
</gene>
<evidence type="ECO:0000313" key="5">
    <source>
        <dbReference type="Proteomes" id="UP000703269"/>
    </source>
</evidence>
<reference evidence="4 5" key="1">
    <citation type="submission" date="2021-08" db="EMBL/GenBank/DDBJ databases">
        <title>Draft Genome Sequence of Phanerochaete sordida strain YK-624.</title>
        <authorList>
            <person name="Mori T."/>
            <person name="Dohra H."/>
            <person name="Suzuki T."/>
            <person name="Kawagishi H."/>
            <person name="Hirai H."/>
        </authorList>
    </citation>
    <scope>NUCLEOTIDE SEQUENCE [LARGE SCALE GENOMIC DNA]</scope>
    <source>
        <strain evidence="4 5">YK-624</strain>
    </source>
</reference>
<protein>
    <submittedName>
        <fullName evidence="4">Lipase</fullName>
    </submittedName>
</protein>
<evidence type="ECO:0000313" key="4">
    <source>
        <dbReference type="EMBL" id="GJE90954.1"/>
    </source>
</evidence>
<dbReference type="PANTHER" id="PTHR12482">
    <property type="entry name" value="LIPASE ROG1-RELATED-RELATED"/>
    <property type="match status" value="1"/>
</dbReference>
<dbReference type="EMBL" id="BPQB01000019">
    <property type="protein sequence ID" value="GJE90954.1"/>
    <property type="molecule type" value="Genomic_DNA"/>
</dbReference>
<proteinExistence type="inferred from homology"/>
<keyword evidence="2" id="KW-0472">Membrane</keyword>
<dbReference type="AlphaFoldDB" id="A0A9P3LDV1"/>
<dbReference type="Gene3D" id="3.40.50.1820">
    <property type="entry name" value="alpha/beta hydrolase"/>
    <property type="match status" value="1"/>
</dbReference>
<comment type="similarity">
    <text evidence="1">Belongs to the putative lipase ROG1 family.</text>
</comment>
<dbReference type="PANTHER" id="PTHR12482:SF62">
    <property type="entry name" value="LIPASE ROG1-RELATED"/>
    <property type="match status" value="1"/>
</dbReference>
<feature type="domain" description="DUF676" evidence="3">
    <location>
        <begin position="2"/>
        <end position="207"/>
    </location>
</feature>